<dbReference type="REBASE" id="196542">
    <property type="entry name" value="M.Aba17537ORF3873P"/>
</dbReference>
<evidence type="ECO:0000256" key="5">
    <source>
        <dbReference type="ARBA" id="ARBA00022691"/>
    </source>
</evidence>
<keyword evidence="7" id="KW-0175">Coiled coil</keyword>
<feature type="coiled-coil region" evidence="7">
    <location>
        <begin position="512"/>
        <end position="555"/>
    </location>
</feature>
<dbReference type="AlphaFoldDB" id="A0A1W2H8M8"/>
<evidence type="ECO:0000256" key="3">
    <source>
        <dbReference type="ARBA" id="ARBA00022603"/>
    </source>
</evidence>
<evidence type="ECO:0000313" key="10">
    <source>
        <dbReference type="Proteomes" id="UP000192333"/>
    </source>
</evidence>
<dbReference type="EC" id="2.1.1.72" evidence="2"/>
<dbReference type="EMBL" id="LT838813">
    <property type="protein sequence ID" value="SMD45227.1"/>
    <property type="molecule type" value="Genomic_DNA"/>
</dbReference>
<reference evidence="10" key="1">
    <citation type="submission" date="2017-04" db="EMBL/GenBank/DDBJ databases">
        <authorList>
            <person name="Varghese N."/>
            <person name="Submissions S."/>
        </authorList>
    </citation>
    <scope>NUCLEOTIDE SEQUENCE [LARGE SCALE GENOMIC DNA]</scope>
    <source>
        <strain evidence="10">DSM 16537</strain>
    </source>
</reference>
<dbReference type="GO" id="GO:0009007">
    <property type="term" value="F:site-specific DNA-methyltransferase (adenine-specific) activity"/>
    <property type="evidence" value="ECO:0007669"/>
    <property type="project" value="UniProtKB-EC"/>
</dbReference>
<evidence type="ECO:0000256" key="6">
    <source>
        <dbReference type="ARBA" id="ARBA00047942"/>
    </source>
</evidence>
<dbReference type="InterPro" id="IPR029063">
    <property type="entry name" value="SAM-dependent_MTases_sf"/>
</dbReference>
<dbReference type="GO" id="GO:0003677">
    <property type="term" value="F:DNA binding"/>
    <property type="evidence" value="ECO:0007669"/>
    <property type="project" value="InterPro"/>
</dbReference>
<evidence type="ECO:0000256" key="2">
    <source>
        <dbReference type="ARBA" id="ARBA00011900"/>
    </source>
</evidence>
<keyword evidence="3 9" id="KW-0489">Methyltransferase</keyword>
<name>A0A1W2H8M8_9BACT</name>
<comment type="catalytic activity">
    <reaction evidence="6">
        <text>a 2'-deoxyadenosine in DNA + S-adenosyl-L-methionine = an N(6)-methyl-2'-deoxyadenosine in DNA + S-adenosyl-L-homocysteine + H(+)</text>
        <dbReference type="Rhea" id="RHEA:15197"/>
        <dbReference type="Rhea" id="RHEA-COMP:12418"/>
        <dbReference type="Rhea" id="RHEA-COMP:12419"/>
        <dbReference type="ChEBI" id="CHEBI:15378"/>
        <dbReference type="ChEBI" id="CHEBI:57856"/>
        <dbReference type="ChEBI" id="CHEBI:59789"/>
        <dbReference type="ChEBI" id="CHEBI:90615"/>
        <dbReference type="ChEBI" id="CHEBI:90616"/>
        <dbReference type="EC" id="2.1.1.72"/>
    </reaction>
</comment>
<gene>
    <name evidence="9" type="ORF">SAMN00777080_3873</name>
</gene>
<dbReference type="STRING" id="758820.SAMN00777080_3873"/>
<dbReference type="InterPro" id="IPR002941">
    <property type="entry name" value="DNA_methylase_N4/N6"/>
</dbReference>
<dbReference type="GO" id="GO:0008170">
    <property type="term" value="F:N-methyltransferase activity"/>
    <property type="evidence" value="ECO:0007669"/>
    <property type="project" value="InterPro"/>
</dbReference>
<dbReference type="Proteomes" id="UP000192333">
    <property type="component" value="Chromosome I"/>
</dbReference>
<evidence type="ECO:0000256" key="4">
    <source>
        <dbReference type="ARBA" id="ARBA00022679"/>
    </source>
</evidence>
<evidence type="ECO:0000256" key="7">
    <source>
        <dbReference type="SAM" id="Coils"/>
    </source>
</evidence>
<dbReference type="GO" id="GO:0032259">
    <property type="term" value="P:methylation"/>
    <property type="evidence" value="ECO:0007669"/>
    <property type="project" value="UniProtKB-KW"/>
</dbReference>
<dbReference type="PRINTS" id="PR00506">
    <property type="entry name" value="D21N6MTFRASE"/>
</dbReference>
<dbReference type="SUPFAM" id="SSF53335">
    <property type="entry name" value="S-adenosyl-L-methionine-dependent methyltransferases"/>
    <property type="match status" value="1"/>
</dbReference>
<protein>
    <recommendedName>
        <fullName evidence="2">site-specific DNA-methyltransferase (adenine-specific)</fullName>
        <ecNumber evidence="2">2.1.1.72</ecNumber>
    </recommendedName>
</protein>
<dbReference type="InterPro" id="IPR002052">
    <property type="entry name" value="DNA_methylase_N6_adenine_CS"/>
</dbReference>
<dbReference type="PROSITE" id="PS00092">
    <property type="entry name" value="N6_MTASE"/>
    <property type="match status" value="1"/>
</dbReference>
<proteinExistence type="inferred from homology"/>
<organism evidence="9 10">
    <name type="scientific">Aquiflexum balticum DSM 16537</name>
    <dbReference type="NCBI Taxonomy" id="758820"/>
    <lineage>
        <taxon>Bacteria</taxon>
        <taxon>Pseudomonadati</taxon>
        <taxon>Bacteroidota</taxon>
        <taxon>Cytophagia</taxon>
        <taxon>Cytophagales</taxon>
        <taxon>Cyclobacteriaceae</taxon>
        <taxon>Aquiflexum</taxon>
    </lineage>
</organism>
<sequence length="687" mass="79249">MIFRLELEDIINMEGTSLTPQQEKINALREVLPEVFSEGKIDWEKLKATLGENINFSNERYVLNWAGKSDAFKVLQTPSSKTLIPAKDESINFDETENIFIEGENLEVLKVLQKSYFGKVKMIYIDPPYNTGNDSFIYPDKFSESKADYEKRVGDKDEEGFLTKDGMFRKNSKENGQYHSNWLNMMMPRLYLAKNLMRQDGVIFVSIDDNEVHNLRLLMNEIFGEENFVGNIIWKNVTDNNPTNIAIEHEYVICFAKNKNNIEPIWKSKISDVKDLLIQVGENLISRFKDPIELQEQYSKWFRENKNQLWPLENYKFIDTHGIYSGERGVHNPGKEGYRYDIIHPVTKKACKQPLMGYRFPEDTMKKMIDDGKIIFGDDEDKLVEIKVYAKDYLQKLSSILQIDGRTGANELKALFPEMKKVFTNPKTIKMLEELISFSSDGKDIILDFFGGSGSTAHAVMKLNKEIEIPRQYILVQLPEQSDAKSESYNSGYPLITDITKERIRRSANKIKAEIDTEIIKLQSEIQKLQGELPTEETLNKISNLRSQISNLKSQDLGFKVMKLEESNFKQWQQIEGHDVKALAEQIKLFVDPVSESATIENMVYELLLKSGKDLNSTIRQKEGYFTINDNELVFILEKANQDILDEVISLKPIKVIALDRLFKGNDQLKTNAVLQMRDAGVEFKTI</sequence>
<evidence type="ECO:0000256" key="1">
    <source>
        <dbReference type="ARBA" id="ARBA00006594"/>
    </source>
</evidence>
<evidence type="ECO:0000259" key="8">
    <source>
        <dbReference type="Pfam" id="PF01555"/>
    </source>
</evidence>
<keyword evidence="10" id="KW-1185">Reference proteome</keyword>
<feature type="domain" description="DNA methylase N-4/N-6" evidence="8">
    <location>
        <begin position="120"/>
        <end position="473"/>
    </location>
</feature>
<dbReference type="Gene3D" id="3.40.50.150">
    <property type="entry name" value="Vaccinia Virus protein VP39"/>
    <property type="match status" value="1"/>
</dbReference>
<keyword evidence="5" id="KW-0949">S-adenosyl-L-methionine</keyword>
<dbReference type="InterPro" id="IPR002295">
    <property type="entry name" value="N4/N6-MTase_EcoPI_Mod-like"/>
</dbReference>
<evidence type="ECO:0000313" key="9">
    <source>
        <dbReference type="EMBL" id="SMD45227.1"/>
    </source>
</evidence>
<accession>A0A1W2H8M8</accession>
<keyword evidence="4 9" id="KW-0808">Transferase</keyword>
<dbReference type="PIRSF" id="PIRSF015855">
    <property type="entry name" value="TypeIII_Mtase_mKpnI"/>
    <property type="match status" value="1"/>
</dbReference>
<dbReference type="Pfam" id="PF01555">
    <property type="entry name" value="N6_N4_Mtase"/>
    <property type="match status" value="1"/>
</dbReference>
<comment type="similarity">
    <text evidence="1">Belongs to the N(4)/N(6)-methyltransferase family.</text>
</comment>